<evidence type="ECO:0000256" key="1">
    <source>
        <dbReference type="SAM" id="Phobius"/>
    </source>
</evidence>
<organism evidence="2 3">
    <name type="scientific">Glaciihabitans tibetensis</name>
    <dbReference type="NCBI Taxonomy" id="1266600"/>
    <lineage>
        <taxon>Bacteria</taxon>
        <taxon>Bacillati</taxon>
        <taxon>Actinomycetota</taxon>
        <taxon>Actinomycetes</taxon>
        <taxon>Micrococcales</taxon>
        <taxon>Microbacteriaceae</taxon>
        <taxon>Glaciihabitans</taxon>
    </lineage>
</organism>
<sequence>MNASQILTKVLKYTGLLAVLLIVVGGTIGYLVDGTDGLASVLLGTAVAILFSAVTAISMIVAIKFEIVAFFGIVMGSWLLKMVLFIVALVLLRDQSFINDVALFISLVVAIIGTVAIDALVVTKSRMPYVSEASLPGQTTPDDQA</sequence>
<evidence type="ECO:0008006" key="4">
    <source>
        <dbReference type="Google" id="ProtNLM"/>
    </source>
</evidence>
<evidence type="ECO:0000313" key="2">
    <source>
        <dbReference type="EMBL" id="PRY69599.1"/>
    </source>
</evidence>
<name>A0A2T0VHB4_9MICO</name>
<protein>
    <recommendedName>
        <fullName evidence="4">ATP synthase protein I</fullName>
    </recommendedName>
</protein>
<keyword evidence="1" id="KW-1133">Transmembrane helix</keyword>
<feature type="transmembrane region" description="Helical" evidence="1">
    <location>
        <begin position="12"/>
        <end position="32"/>
    </location>
</feature>
<feature type="transmembrane region" description="Helical" evidence="1">
    <location>
        <begin position="68"/>
        <end position="91"/>
    </location>
</feature>
<reference evidence="2 3" key="1">
    <citation type="submission" date="2018-03" db="EMBL/GenBank/DDBJ databases">
        <title>Genomic Encyclopedia of Type Strains, Phase III (KMG-III): the genomes of soil and plant-associated and newly described type strains.</title>
        <authorList>
            <person name="Whitman W."/>
        </authorList>
    </citation>
    <scope>NUCLEOTIDE SEQUENCE [LARGE SCALE GENOMIC DNA]</scope>
    <source>
        <strain evidence="2 3">CGMCC 1.12484</strain>
    </source>
</reference>
<keyword evidence="3" id="KW-1185">Reference proteome</keyword>
<evidence type="ECO:0000313" key="3">
    <source>
        <dbReference type="Proteomes" id="UP000237983"/>
    </source>
</evidence>
<keyword evidence="1" id="KW-0472">Membrane</keyword>
<dbReference type="OrthoDB" id="5117309at2"/>
<dbReference type="Proteomes" id="UP000237983">
    <property type="component" value="Unassembled WGS sequence"/>
</dbReference>
<proteinExistence type="predicted"/>
<dbReference type="RefSeq" id="WP_106210509.1">
    <property type="nucleotide sequence ID" value="NZ_PVTL01000002.1"/>
</dbReference>
<feature type="transmembrane region" description="Helical" evidence="1">
    <location>
        <begin position="38"/>
        <end position="61"/>
    </location>
</feature>
<gene>
    <name evidence="2" type="ORF">B0I08_102276</name>
</gene>
<dbReference type="EMBL" id="PVTL01000002">
    <property type="protein sequence ID" value="PRY69599.1"/>
    <property type="molecule type" value="Genomic_DNA"/>
</dbReference>
<comment type="caution">
    <text evidence="2">The sequence shown here is derived from an EMBL/GenBank/DDBJ whole genome shotgun (WGS) entry which is preliminary data.</text>
</comment>
<dbReference type="AlphaFoldDB" id="A0A2T0VHB4"/>
<feature type="transmembrane region" description="Helical" evidence="1">
    <location>
        <begin position="103"/>
        <end position="122"/>
    </location>
</feature>
<keyword evidence="1" id="KW-0812">Transmembrane</keyword>
<accession>A0A2T0VHB4</accession>